<dbReference type="Gene3D" id="3.40.190.10">
    <property type="entry name" value="Periplasmic binding protein-like II"/>
    <property type="match status" value="2"/>
</dbReference>
<dbReference type="InterPro" id="IPR050389">
    <property type="entry name" value="LysR-type_TF"/>
</dbReference>
<comment type="similarity">
    <text evidence="1">Belongs to the LysR transcriptional regulatory family.</text>
</comment>
<evidence type="ECO:0000313" key="6">
    <source>
        <dbReference type="EMBL" id="AUG55777.1"/>
    </source>
</evidence>
<dbReference type="Gene3D" id="1.10.10.10">
    <property type="entry name" value="Winged helix-like DNA-binding domain superfamily/Winged helix DNA-binding domain"/>
    <property type="match status" value="1"/>
</dbReference>
<dbReference type="RefSeq" id="WP_101286740.1">
    <property type="nucleotide sequence ID" value="NZ_CP024200.1"/>
</dbReference>
<keyword evidence="4" id="KW-0804">Transcription</keyword>
<sequence length="321" mass="35547">MNENEIDLNLLRALDVLLSECSVTAAAKHLGLSVSAMSRTLTRLRAVTGDPLLVRAGRGLVPTPRAAEIRDQVHELMRDVRTVLTPHLTRIDPAGLKQTFIIRASEAFLEFLAARVVNDIAAAAPDICLQFVAKPDKDAQPLRDGAIDLEIGVLGTNAPEIRTRLLFHDKFVGIARKGHPFFNAQQRDGVSLSDFACQRHVVVSKQVNGRDMIDAKLDEAGLARQVRIIVPGFPDALRIVRQSDLVGVIPRSCFGTRLVEFHPGLVDIQSFDLPFDLPEFPVLAMWHPRMQADPAHQWLRNRVIDICRQAYYQHGAAGEDG</sequence>
<dbReference type="SUPFAM" id="SSF46785">
    <property type="entry name" value="Winged helix' DNA-binding domain"/>
    <property type="match status" value="1"/>
</dbReference>
<proteinExistence type="inferred from homology"/>
<dbReference type="InterPro" id="IPR036388">
    <property type="entry name" value="WH-like_DNA-bd_sf"/>
</dbReference>
<keyword evidence="3" id="KW-0238">DNA-binding</keyword>
<name>A0ABM6QGN9_9PROT</name>
<evidence type="ECO:0000259" key="5">
    <source>
        <dbReference type="PROSITE" id="PS50931"/>
    </source>
</evidence>
<dbReference type="InterPro" id="IPR000847">
    <property type="entry name" value="LysR_HTH_N"/>
</dbReference>
<dbReference type="EMBL" id="CP024200">
    <property type="protein sequence ID" value="AUG55777.1"/>
    <property type="molecule type" value="Genomic_DNA"/>
</dbReference>
<accession>A0ABM6QGN9</accession>
<evidence type="ECO:0000256" key="1">
    <source>
        <dbReference type="ARBA" id="ARBA00009437"/>
    </source>
</evidence>
<reference evidence="6 7" key="1">
    <citation type="submission" date="2017-10" db="EMBL/GenBank/DDBJ databases">
        <title>Biodiversity and function of Thalassospira species in the particle-attached aromatic-hydrocarbon-degrading consortia from the surface seawater of the China South Sea.</title>
        <authorList>
            <person name="Dong C."/>
            <person name="Liu R."/>
            <person name="Shao Z."/>
        </authorList>
    </citation>
    <scope>NUCLEOTIDE SEQUENCE [LARGE SCALE GENOMIC DNA]</scope>
    <source>
        <strain evidence="6 7">CSC3H3</strain>
        <plasmid evidence="7">pcsc3h3</plasmid>
    </source>
</reference>
<keyword evidence="6" id="KW-0614">Plasmid</keyword>
<dbReference type="Pfam" id="PF00126">
    <property type="entry name" value="HTH_1"/>
    <property type="match status" value="1"/>
</dbReference>
<dbReference type="Pfam" id="PF03466">
    <property type="entry name" value="LysR_substrate"/>
    <property type="match status" value="1"/>
</dbReference>
<dbReference type="InterPro" id="IPR005119">
    <property type="entry name" value="LysR_subst-bd"/>
</dbReference>
<organism evidence="6 7">
    <name type="scientific">Thalassospira marina</name>
    <dbReference type="NCBI Taxonomy" id="2048283"/>
    <lineage>
        <taxon>Bacteria</taxon>
        <taxon>Pseudomonadati</taxon>
        <taxon>Pseudomonadota</taxon>
        <taxon>Alphaproteobacteria</taxon>
        <taxon>Rhodospirillales</taxon>
        <taxon>Thalassospiraceae</taxon>
        <taxon>Thalassospira</taxon>
    </lineage>
</organism>
<evidence type="ECO:0000256" key="3">
    <source>
        <dbReference type="ARBA" id="ARBA00023125"/>
    </source>
</evidence>
<geneLocation type="plasmid" evidence="7">
    <name>pcsc3h3</name>
</geneLocation>
<gene>
    <name evidence="6" type="ORF">CSC3H3_23330</name>
</gene>
<keyword evidence="7" id="KW-1185">Reference proteome</keyword>
<dbReference type="InterPro" id="IPR036390">
    <property type="entry name" value="WH_DNA-bd_sf"/>
</dbReference>
<dbReference type="PANTHER" id="PTHR30118">
    <property type="entry name" value="HTH-TYPE TRANSCRIPTIONAL REGULATOR LEUO-RELATED"/>
    <property type="match status" value="1"/>
</dbReference>
<dbReference type="PANTHER" id="PTHR30118:SF15">
    <property type="entry name" value="TRANSCRIPTIONAL REGULATORY PROTEIN"/>
    <property type="match status" value="1"/>
</dbReference>
<protein>
    <submittedName>
        <fullName evidence="6">LysR family transcriptional regulator</fullName>
    </submittedName>
</protein>
<feature type="domain" description="HTH lysR-type" evidence="5">
    <location>
        <begin position="6"/>
        <end position="63"/>
    </location>
</feature>
<evidence type="ECO:0000256" key="2">
    <source>
        <dbReference type="ARBA" id="ARBA00023015"/>
    </source>
</evidence>
<dbReference type="Proteomes" id="UP000233458">
    <property type="component" value="Plasmid pCSC3H3"/>
</dbReference>
<keyword evidence="2" id="KW-0805">Transcription regulation</keyword>
<evidence type="ECO:0000313" key="7">
    <source>
        <dbReference type="Proteomes" id="UP000233458"/>
    </source>
</evidence>
<dbReference type="PROSITE" id="PS50931">
    <property type="entry name" value="HTH_LYSR"/>
    <property type="match status" value="1"/>
</dbReference>
<evidence type="ECO:0000256" key="4">
    <source>
        <dbReference type="ARBA" id="ARBA00023163"/>
    </source>
</evidence>
<dbReference type="SUPFAM" id="SSF53850">
    <property type="entry name" value="Periplasmic binding protein-like II"/>
    <property type="match status" value="1"/>
</dbReference>
<dbReference type="CDD" id="cd08460">
    <property type="entry name" value="PBP2_DntR_like_1"/>
    <property type="match status" value="1"/>
</dbReference>